<dbReference type="AlphaFoldDB" id="A0A6G0TJE1"/>
<keyword evidence="1" id="KW-0472">Membrane</keyword>
<feature type="transmembrane region" description="Helical" evidence="1">
    <location>
        <begin position="101"/>
        <end position="121"/>
    </location>
</feature>
<evidence type="ECO:0000313" key="3">
    <source>
        <dbReference type="Proteomes" id="UP000475862"/>
    </source>
</evidence>
<feature type="transmembrane region" description="Helical" evidence="1">
    <location>
        <begin position="64"/>
        <end position="85"/>
    </location>
</feature>
<dbReference type="Proteomes" id="UP000475862">
    <property type="component" value="Unassembled WGS sequence"/>
</dbReference>
<keyword evidence="3" id="KW-1185">Reference proteome</keyword>
<comment type="caution">
    <text evidence="2">The sequence shown here is derived from an EMBL/GenBank/DDBJ whole genome shotgun (WGS) entry which is preliminary data.</text>
</comment>
<keyword evidence="1" id="KW-0812">Transmembrane</keyword>
<keyword evidence="1" id="KW-1133">Transmembrane helix</keyword>
<protein>
    <submittedName>
        <fullName evidence="2">Uncharacterized protein</fullName>
    </submittedName>
</protein>
<evidence type="ECO:0000313" key="2">
    <source>
        <dbReference type="EMBL" id="KAE9532818.1"/>
    </source>
</evidence>
<name>A0A6G0TJE1_APHGL</name>
<gene>
    <name evidence="2" type="ORF">AGLY_009899</name>
</gene>
<organism evidence="2 3">
    <name type="scientific">Aphis glycines</name>
    <name type="common">Soybean aphid</name>
    <dbReference type="NCBI Taxonomy" id="307491"/>
    <lineage>
        <taxon>Eukaryota</taxon>
        <taxon>Metazoa</taxon>
        <taxon>Ecdysozoa</taxon>
        <taxon>Arthropoda</taxon>
        <taxon>Hexapoda</taxon>
        <taxon>Insecta</taxon>
        <taxon>Pterygota</taxon>
        <taxon>Neoptera</taxon>
        <taxon>Paraneoptera</taxon>
        <taxon>Hemiptera</taxon>
        <taxon>Sternorrhyncha</taxon>
        <taxon>Aphidomorpha</taxon>
        <taxon>Aphidoidea</taxon>
        <taxon>Aphididae</taxon>
        <taxon>Aphidini</taxon>
        <taxon>Aphis</taxon>
        <taxon>Aphis</taxon>
    </lineage>
</organism>
<evidence type="ECO:0000256" key="1">
    <source>
        <dbReference type="SAM" id="Phobius"/>
    </source>
</evidence>
<accession>A0A6G0TJE1</accession>
<dbReference type="EMBL" id="VYZN01000038">
    <property type="protein sequence ID" value="KAE9532818.1"/>
    <property type="molecule type" value="Genomic_DNA"/>
</dbReference>
<reference evidence="2 3" key="1">
    <citation type="submission" date="2019-08" db="EMBL/GenBank/DDBJ databases">
        <title>The genome of the soybean aphid Biotype 1, its phylome, world population structure and adaptation to the North American continent.</title>
        <authorList>
            <person name="Giordano R."/>
            <person name="Donthu R.K."/>
            <person name="Hernandez A.G."/>
            <person name="Wright C.L."/>
            <person name="Zimin A.V."/>
        </authorList>
    </citation>
    <scope>NUCLEOTIDE SEQUENCE [LARGE SCALE GENOMIC DNA]</scope>
    <source>
        <tissue evidence="2">Whole aphids</tissue>
    </source>
</reference>
<proteinExistence type="predicted"/>
<sequence>MKIKLLLQCMYTKILNFKLELLIYIIRPPNIINILINVHNLLLLSPEYKVIRVNTIQYTLRKHISIIIVLYLRACNITFLIYLLIHNKQTKWLKNDFEKNILLRMFLLLFQLILNAIQKLYDKAQKQWLLTLIIYIYDDKFCPVPVHCSLKLTSKPRSPLFCGERNVKAVNNFIASIHSCLLFFKKQNRGSNSSQPKSRDRSPALEKSPLQLSSRSWALINWQVAIITASFEELDCKISFIILPIPIIRNTSLSSSSSLIVLNHDNRANNTFSSLHHSTWINGGHPVFCNVFQQLKGYLQFVPLLIHPIRRFHNNADGSGSVAFSMLIFIPNSSCLINPWFHSQPHQMLSDPLFIQI</sequence>